<sequence>MFLAATISVTFANGTKFSTWINGTQTYDSPIQTQSDQIWGDWSSTGFTFSGAGTDGLAKYIVEGCNPARGISGSMILDSIAPGHYPCGPDRAGETEVPLPPGGGWSNVVPGGAATVNFTFHGSRVSFTGLGYHDHNWGKTKIPNPLKIWYWGHALLGPYVLVWFDGINRLDKEYVSGYIAQDGEIIGTTCDSAVFKVRPLILTIFDSNELVPPSEATEAHFRGGDADQVCHIITPHDEDKFRGNDAGHACHIITPHDEGSSKSTPKKYERP</sequence>
<dbReference type="InterPro" id="IPR056402">
    <property type="entry name" value="DA_N"/>
</dbReference>
<evidence type="ECO:0000313" key="4">
    <source>
        <dbReference type="Proteomes" id="UP000076881"/>
    </source>
</evidence>
<proteinExistence type="predicted"/>
<dbReference type="SUPFAM" id="SSF159245">
    <property type="entry name" value="AttH-like"/>
    <property type="match status" value="1"/>
</dbReference>
<evidence type="ECO:0000259" key="1">
    <source>
        <dbReference type="Pfam" id="PF24137"/>
    </source>
</evidence>
<dbReference type="OrthoDB" id="5344254at2759"/>
<evidence type="ECO:0000259" key="2">
    <source>
        <dbReference type="Pfam" id="PF25581"/>
    </source>
</evidence>
<dbReference type="Pfam" id="PF25581">
    <property type="entry name" value="AsqO_C"/>
    <property type="match status" value="1"/>
</dbReference>
<evidence type="ECO:0000313" key="3">
    <source>
        <dbReference type="EMBL" id="OAA71077.1"/>
    </source>
</evidence>
<reference evidence="3 4" key="1">
    <citation type="journal article" date="2016" name="Genome Biol. Evol.">
        <title>Divergent and convergent evolution of fungal pathogenicity.</title>
        <authorList>
            <person name="Shang Y."/>
            <person name="Xiao G."/>
            <person name="Zheng P."/>
            <person name="Cen K."/>
            <person name="Zhan S."/>
            <person name="Wang C."/>
        </authorList>
    </citation>
    <scope>NUCLEOTIDE SEQUENCE [LARGE SCALE GENOMIC DNA]</scope>
    <source>
        <strain evidence="3 4">RCEF 1005</strain>
    </source>
</reference>
<keyword evidence="4" id="KW-1185">Reference proteome</keyword>
<organism evidence="3 4">
    <name type="scientific">Akanthomyces lecanii RCEF 1005</name>
    <dbReference type="NCBI Taxonomy" id="1081108"/>
    <lineage>
        <taxon>Eukaryota</taxon>
        <taxon>Fungi</taxon>
        <taxon>Dikarya</taxon>
        <taxon>Ascomycota</taxon>
        <taxon>Pezizomycotina</taxon>
        <taxon>Sordariomycetes</taxon>
        <taxon>Hypocreomycetidae</taxon>
        <taxon>Hypocreales</taxon>
        <taxon>Cordycipitaceae</taxon>
        <taxon>Akanthomyces</taxon>
        <taxon>Cordyceps confragosa</taxon>
    </lineage>
</organism>
<dbReference type="STRING" id="1081108.A0A168C8G9"/>
<feature type="domain" description="AsqO/PenF-like C-terminal" evidence="2">
    <location>
        <begin position="146"/>
        <end position="200"/>
    </location>
</feature>
<dbReference type="AlphaFoldDB" id="A0A168C8G9"/>
<accession>A0A168C8G9</accession>
<name>A0A168C8G9_CORDF</name>
<gene>
    <name evidence="3" type="ORF">LEL_09668</name>
</gene>
<dbReference type="InterPro" id="IPR057722">
    <property type="entry name" value="AsqO/PenF-like_C"/>
</dbReference>
<dbReference type="Proteomes" id="UP000076881">
    <property type="component" value="Unassembled WGS sequence"/>
</dbReference>
<feature type="domain" description="Diels-Alderase N-terminal" evidence="1">
    <location>
        <begin position="4"/>
        <end position="137"/>
    </location>
</feature>
<dbReference type="EMBL" id="AZHF01000009">
    <property type="protein sequence ID" value="OAA71077.1"/>
    <property type="molecule type" value="Genomic_DNA"/>
</dbReference>
<comment type="caution">
    <text evidence="3">The sequence shown here is derived from an EMBL/GenBank/DDBJ whole genome shotgun (WGS) entry which is preliminary data.</text>
</comment>
<protein>
    <submittedName>
        <fullName evidence="3">Hydroxyneurosporene synthase</fullName>
    </submittedName>
</protein>
<dbReference type="Pfam" id="PF24137">
    <property type="entry name" value="DA_N"/>
    <property type="match status" value="1"/>
</dbReference>